<proteinExistence type="predicted"/>
<name>A0ABU9UC04_9SPIR</name>
<dbReference type="InterPro" id="IPR050087">
    <property type="entry name" value="AON_synthase_class-II"/>
</dbReference>
<protein>
    <submittedName>
        <fullName evidence="5">Aminotransferase class I/II-fold pyridoxal phosphate-dependent enzyme</fullName>
    </submittedName>
</protein>
<comment type="cofactor">
    <cofactor evidence="1">
        <name>pyridoxal 5'-phosphate</name>
        <dbReference type="ChEBI" id="CHEBI:597326"/>
    </cofactor>
</comment>
<evidence type="ECO:0000313" key="6">
    <source>
        <dbReference type="Proteomes" id="UP001466331"/>
    </source>
</evidence>
<evidence type="ECO:0000259" key="4">
    <source>
        <dbReference type="Pfam" id="PF00155"/>
    </source>
</evidence>
<dbReference type="InterPro" id="IPR015424">
    <property type="entry name" value="PyrdxlP-dep_Trfase"/>
</dbReference>
<dbReference type="InterPro" id="IPR004839">
    <property type="entry name" value="Aminotransferase_I/II_large"/>
</dbReference>
<evidence type="ECO:0000256" key="3">
    <source>
        <dbReference type="ARBA" id="ARBA00022898"/>
    </source>
</evidence>
<dbReference type="EMBL" id="JBCHKQ010000002">
    <property type="protein sequence ID" value="MEM5948200.1"/>
    <property type="molecule type" value="Genomic_DNA"/>
</dbReference>
<accession>A0ABU9UC04</accession>
<dbReference type="InterPro" id="IPR015421">
    <property type="entry name" value="PyrdxlP-dep_Trfase_major"/>
</dbReference>
<dbReference type="PANTHER" id="PTHR13693:SF100">
    <property type="entry name" value="8-AMINO-7-OXONONANOATE SYNTHASE"/>
    <property type="match status" value="1"/>
</dbReference>
<feature type="domain" description="Aminotransferase class I/classII large" evidence="4">
    <location>
        <begin position="40"/>
        <end position="383"/>
    </location>
</feature>
<dbReference type="Gene3D" id="3.90.1150.10">
    <property type="entry name" value="Aspartate Aminotransferase, domain 1"/>
    <property type="match status" value="1"/>
</dbReference>
<comment type="caution">
    <text evidence="5">The sequence shown here is derived from an EMBL/GenBank/DDBJ whole genome shotgun (WGS) entry which is preliminary data.</text>
</comment>
<evidence type="ECO:0000256" key="2">
    <source>
        <dbReference type="ARBA" id="ARBA00022679"/>
    </source>
</evidence>
<dbReference type="RefSeq" id="WP_420069646.1">
    <property type="nucleotide sequence ID" value="NZ_JBCHKQ010000002.1"/>
</dbReference>
<keyword evidence="6" id="KW-1185">Reference proteome</keyword>
<dbReference type="Gene3D" id="3.40.640.10">
    <property type="entry name" value="Type I PLP-dependent aspartate aminotransferase-like (Major domain)"/>
    <property type="match status" value="1"/>
</dbReference>
<keyword evidence="2" id="KW-0808">Transferase</keyword>
<keyword evidence="3" id="KW-0663">Pyridoxal phosphate</keyword>
<dbReference type="InterPro" id="IPR015422">
    <property type="entry name" value="PyrdxlP-dep_Trfase_small"/>
</dbReference>
<dbReference type="Pfam" id="PF00155">
    <property type="entry name" value="Aminotran_1_2"/>
    <property type="match status" value="1"/>
</dbReference>
<evidence type="ECO:0000313" key="5">
    <source>
        <dbReference type="EMBL" id="MEM5948200.1"/>
    </source>
</evidence>
<organism evidence="5 6">
    <name type="scientific">Rarispira pelagica</name>
    <dbReference type="NCBI Taxonomy" id="3141764"/>
    <lineage>
        <taxon>Bacteria</taxon>
        <taxon>Pseudomonadati</taxon>
        <taxon>Spirochaetota</taxon>
        <taxon>Spirochaetia</taxon>
        <taxon>Winmispirales</taxon>
        <taxon>Winmispiraceae</taxon>
        <taxon>Rarispira</taxon>
    </lineage>
</organism>
<dbReference type="SUPFAM" id="SSF53383">
    <property type="entry name" value="PLP-dependent transferases"/>
    <property type="match status" value="1"/>
</dbReference>
<dbReference type="GO" id="GO:0008483">
    <property type="term" value="F:transaminase activity"/>
    <property type="evidence" value="ECO:0007669"/>
    <property type="project" value="UniProtKB-KW"/>
</dbReference>
<evidence type="ECO:0000256" key="1">
    <source>
        <dbReference type="ARBA" id="ARBA00001933"/>
    </source>
</evidence>
<dbReference type="Proteomes" id="UP001466331">
    <property type="component" value="Unassembled WGS sequence"/>
</dbReference>
<sequence length="390" mass="44057">MSWFETFFAEQEYQLKERNQYRQIQAILRKGKHIITGKNQVLNLASNDYLGLAGNSQHIEDFLKQYKNNIFMGSTSSRLISGDSPELREAEERFAKWIKKETALILPSGYHANISIFAAFQETDTCVFMDKSCHASMYDGVKLGSLKLYRYPHNNMEMLLKLLKKHRAKHKNAIIATEALFSMDGDTADIKNISQLAKEYDCISIVDEAHSIGITGPHGAGITRKTELEQDIDIIIATGGKALGAAGGLIACSNKIRTFLINRSRPLIYSTAISPIIAAWLSYTMEKVKKMQKEREKLKSLWEYTRKKLKQKGYNTGNSNMQIIPIITGSSKQALFLSEKLRNNGIYSPAIRPPTVRETKSCVRISITSLMEKTDIHQLLESIGDTQYES</sequence>
<dbReference type="PANTHER" id="PTHR13693">
    <property type="entry name" value="CLASS II AMINOTRANSFERASE/8-AMINO-7-OXONONANOATE SYNTHASE"/>
    <property type="match status" value="1"/>
</dbReference>
<keyword evidence="5" id="KW-0032">Aminotransferase</keyword>
<gene>
    <name evidence="5" type="ORF">WKV44_06565</name>
</gene>
<reference evidence="5 6" key="1">
    <citation type="submission" date="2024-03" db="EMBL/GenBank/DDBJ databases">
        <title>Ignisphaera cupida sp. nov., a hyperthermophilic hydrolytic archaeon from a hot spring of Kamchatka, and proposal of Ignisphaeraceae fam. nov.</title>
        <authorList>
            <person name="Podosokorskaya O.A."/>
            <person name="Elcheninov A.G."/>
            <person name="Maltseva A.I."/>
            <person name="Zayulina K.S."/>
            <person name="Novikov A."/>
            <person name="Merkel A.Y."/>
        </authorList>
    </citation>
    <scope>NUCLEOTIDE SEQUENCE [LARGE SCALE GENOMIC DNA]</scope>
    <source>
        <strain evidence="5 6">38H-sp</strain>
    </source>
</reference>